<dbReference type="CDD" id="cd03808">
    <property type="entry name" value="GT4_CapM-like"/>
    <property type="match status" value="1"/>
</dbReference>
<dbReference type="InterPro" id="IPR028098">
    <property type="entry name" value="Glyco_trans_4-like_N"/>
</dbReference>
<dbReference type="PANTHER" id="PTHR12526:SF638">
    <property type="entry name" value="SPORE COAT PROTEIN SA"/>
    <property type="match status" value="1"/>
</dbReference>
<keyword evidence="1" id="KW-0472">Membrane</keyword>
<dbReference type="InterPro" id="IPR001296">
    <property type="entry name" value="Glyco_trans_1"/>
</dbReference>
<evidence type="ECO:0000259" key="2">
    <source>
        <dbReference type="Pfam" id="PF00534"/>
    </source>
</evidence>
<protein>
    <submittedName>
        <fullName evidence="4">Putative alpha-D-QuiNAc alpha-1,3-galactosyltransferase</fullName>
    </submittedName>
</protein>
<dbReference type="PANTHER" id="PTHR12526">
    <property type="entry name" value="GLYCOSYLTRANSFERASE"/>
    <property type="match status" value="1"/>
</dbReference>
<dbReference type="SUPFAM" id="SSF53756">
    <property type="entry name" value="UDP-Glycosyltransferase/glycogen phosphorylase"/>
    <property type="match status" value="1"/>
</dbReference>
<feature type="domain" description="Glycosyl transferase family 1" evidence="2">
    <location>
        <begin position="188"/>
        <end position="349"/>
    </location>
</feature>
<dbReference type="GO" id="GO:0016757">
    <property type="term" value="F:glycosyltransferase activity"/>
    <property type="evidence" value="ECO:0007669"/>
    <property type="project" value="UniProtKB-KW"/>
</dbReference>
<feature type="transmembrane region" description="Helical" evidence="1">
    <location>
        <begin position="99"/>
        <end position="120"/>
    </location>
</feature>
<keyword evidence="5" id="KW-1185">Reference proteome</keyword>
<name>A0A1Y2K7H3_9PROT</name>
<evidence type="ECO:0000313" key="5">
    <source>
        <dbReference type="Proteomes" id="UP000194003"/>
    </source>
</evidence>
<reference evidence="4 5" key="1">
    <citation type="journal article" date="2016" name="BMC Genomics">
        <title>Combined genomic and structural analyses of a cultured magnetotactic bacterium reveals its niche adaptation to a dynamic environment.</title>
        <authorList>
            <person name="Araujo A.C."/>
            <person name="Morillo V."/>
            <person name="Cypriano J."/>
            <person name="Teixeira L.C."/>
            <person name="Leao P."/>
            <person name="Lyra S."/>
            <person name="Almeida L.G."/>
            <person name="Bazylinski D.A."/>
            <person name="Vasconcellos A.T."/>
            <person name="Abreu F."/>
            <person name="Lins U."/>
        </authorList>
    </citation>
    <scope>NUCLEOTIDE SEQUENCE [LARGE SCALE GENOMIC DNA]</scope>
    <source>
        <strain evidence="4 5">IT-1</strain>
    </source>
</reference>
<comment type="caution">
    <text evidence="4">The sequence shown here is derived from an EMBL/GenBank/DDBJ whole genome shotgun (WGS) entry which is preliminary data.</text>
</comment>
<dbReference type="AlphaFoldDB" id="A0A1Y2K7H3"/>
<keyword evidence="4" id="KW-0328">Glycosyltransferase</keyword>
<dbReference type="EMBL" id="LVJN01000018">
    <property type="protein sequence ID" value="OSM05308.1"/>
    <property type="molecule type" value="Genomic_DNA"/>
</dbReference>
<dbReference type="Pfam" id="PF00534">
    <property type="entry name" value="Glycos_transf_1"/>
    <property type="match status" value="1"/>
</dbReference>
<dbReference type="Pfam" id="PF13477">
    <property type="entry name" value="Glyco_trans_4_2"/>
    <property type="match status" value="1"/>
</dbReference>
<keyword evidence="1" id="KW-0812">Transmembrane</keyword>
<dbReference type="STRING" id="1434232.MAIT1_03480"/>
<keyword evidence="1" id="KW-1133">Transmembrane helix</keyword>
<evidence type="ECO:0000256" key="1">
    <source>
        <dbReference type="SAM" id="Phobius"/>
    </source>
</evidence>
<sequence length="384" mass="41877">MKILYFVTEDWYFCSHRLPMARAARDAGFEVLVLTRVKDHAAQIEAEGFRLIPIAIERGEVSLAGEWRLLRAVMAVYRRERPDIVHHVAMKPVAYGTTAALLTGVGAVVNALAGLGYLFTSRHLKARVLKQVVRLAFKLLLNRKRVRTIMQNRDDRAALCQAAGVDESQTVIIAGSGVDIARLHPTPEPPSPPIRALTLSRVLWDKGIGELAEAGRILKERGESIELMLAGGRDPLNPACIDEAQVRQWHEAGWINWLGPRSDVAELLAQCHMAILPSHREGLPKALLEAAAAGLPMVANDVPGCREVTVHEQTGLLVPKGDARALADAIARLAHDPSLRAQYGAAARARAETQFAETVVTEQVLALYVDMLGGRRPQGGESNG</sequence>
<organism evidence="4 5">
    <name type="scientific">Magnetofaba australis IT-1</name>
    <dbReference type="NCBI Taxonomy" id="1434232"/>
    <lineage>
        <taxon>Bacteria</taxon>
        <taxon>Pseudomonadati</taxon>
        <taxon>Pseudomonadota</taxon>
        <taxon>Magnetococcia</taxon>
        <taxon>Magnetococcales</taxon>
        <taxon>Magnetococcaceae</taxon>
        <taxon>Magnetofaba</taxon>
    </lineage>
</organism>
<gene>
    <name evidence="4" type="ORF">MAIT1_03480</name>
</gene>
<evidence type="ECO:0000313" key="4">
    <source>
        <dbReference type="EMBL" id="OSM05308.1"/>
    </source>
</evidence>
<dbReference type="RefSeq" id="WP_198947838.1">
    <property type="nucleotide sequence ID" value="NZ_LVJN01000018.1"/>
</dbReference>
<feature type="domain" description="Glycosyltransferase subfamily 4-like N-terminal" evidence="3">
    <location>
        <begin position="2"/>
        <end position="138"/>
    </location>
</feature>
<accession>A0A1Y2K7H3</accession>
<dbReference type="Proteomes" id="UP000194003">
    <property type="component" value="Unassembled WGS sequence"/>
</dbReference>
<dbReference type="Gene3D" id="3.40.50.2000">
    <property type="entry name" value="Glycogen Phosphorylase B"/>
    <property type="match status" value="2"/>
</dbReference>
<proteinExistence type="predicted"/>
<evidence type="ECO:0000259" key="3">
    <source>
        <dbReference type="Pfam" id="PF13477"/>
    </source>
</evidence>
<keyword evidence="4" id="KW-0808">Transferase</keyword>